<dbReference type="GO" id="GO:0046872">
    <property type="term" value="F:metal ion binding"/>
    <property type="evidence" value="ECO:0007669"/>
    <property type="project" value="UniProtKB-KW"/>
</dbReference>
<protein>
    <recommendedName>
        <fullName evidence="8">Deacetylase sirtuin-type domain-containing protein</fullName>
    </recommendedName>
</protein>
<keyword evidence="10" id="KW-1185">Reference proteome</keyword>
<evidence type="ECO:0000313" key="9">
    <source>
        <dbReference type="EMBL" id="KAJ8605080.1"/>
    </source>
</evidence>
<organism evidence="9 10">
    <name type="scientific">Chrysophaeum taylorii</name>
    <dbReference type="NCBI Taxonomy" id="2483200"/>
    <lineage>
        <taxon>Eukaryota</taxon>
        <taxon>Sar</taxon>
        <taxon>Stramenopiles</taxon>
        <taxon>Ochrophyta</taxon>
        <taxon>Pelagophyceae</taxon>
        <taxon>Pelagomonadales</taxon>
        <taxon>Pelagomonadaceae</taxon>
        <taxon>Chrysophaeum</taxon>
    </lineage>
</organism>
<dbReference type="PANTHER" id="PTHR11085:SF6">
    <property type="entry name" value="NAD-DEPENDENT PROTEIN DEACETYLASE SIRTUIN-2"/>
    <property type="match status" value="1"/>
</dbReference>
<comment type="cofactor">
    <cofactor evidence="1">
        <name>Zn(2+)</name>
        <dbReference type="ChEBI" id="CHEBI:29105"/>
    </cofactor>
</comment>
<sequence length="391" mass="42309">MLARKLEEMRQAGTLPAHLVDEEEPREPLLSSFDEAGFASFVLGSSERDVVVLGGAGMSTSAGIPDFRSPGTGLYDNLQKYDLPRPQAIFEISYFRERPQAFYELARELWPGAYAPTPTHAFIKLLHDKGRLLRCFTQNIDSLESAAGLPADRCVAAHGNFDSATCIETGEKVPIEEVKQAILTDGWRELRDKYGGLVKPDIVFFGEGLPRRFFELAAHDLAKARVLIVVGTSLSVQPFASLVNHVGDDCVRALVNRDAVGLRDRRIPAPIAKQLGLGGGFEFRDPRNYRDVALLGNCDDVVASLARALGWAADLAALVAAYPAPRLDRQPSAVTVLAGVAADPDLDLNDDDDDDDDDEGVAPAPPSDHPMVEHDDATSLTLPPPDATTTA</sequence>
<dbReference type="EMBL" id="JAQMWT010000317">
    <property type="protein sequence ID" value="KAJ8605080.1"/>
    <property type="molecule type" value="Genomic_DNA"/>
</dbReference>
<evidence type="ECO:0000313" key="10">
    <source>
        <dbReference type="Proteomes" id="UP001230188"/>
    </source>
</evidence>
<dbReference type="Gene3D" id="3.40.50.1220">
    <property type="entry name" value="TPP-binding domain"/>
    <property type="match status" value="1"/>
</dbReference>
<proteinExistence type="predicted"/>
<evidence type="ECO:0000256" key="4">
    <source>
        <dbReference type="ARBA" id="ARBA00022833"/>
    </source>
</evidence>
<dbReference type="Pfam" id="PF02146">
    <property type="entry name" value="SIR2"/>
    <property type="match status" value="1"/>
</dbReference>
<dbReference type="InterPro" id="IPR026591">
    <property type="entry name" value="Sirtuin_cat_small_dom_sf"/>
</dbReference>
<evidence type="ECO:0000259" key="8">
    <source>
        <dbReference type="PROSITE" id="PS50305"/>
    </source>
</evidence>
<evidence type="ECO:0000256" key="2">
    <source>
        <dbReference type="ARBA" id="ARBA00022679"/>
    </source>
</evidence>
<feature type="compositionally biased region" description="Acidic residues" evidence="7">
    <location>
        <begin position="344"/>
        <end position="360"/>
    </location>
</feature>
<feature type="region of interest" description="Disordered" evidence="7">
    <location>
        <begin position="343"/>
        <end position="391"/>
    </location>
</feature>
<feature type="domain" description="Deacetylase sirtuin-type" evidence="8">
    <location>
        <begin position="28"/>
        <end position="312"/>
    </location>
</feature>
<feature type="compositionally biased region" description="Pro residues" evidence="7">
    <location>
        <begin position="382"/>
        <end position="391"/>
    </location>
</feature>
<name>A0AAD7UHD8_9STRA</name>
<dbReference type="GO" id="GO:0070403">
    <property type="term" value="F:NAD+ binding"/>
    <property type="evidence" value="ECO:0007669"/>
    <property type="project" value="InterPro"/>
</dbReference>
<dbReference type="PANTHER" id="PTHR11085">
    <property type="entry name" value="NAD-DEPENDENT PROTEIN DEACYLASE SIRTUIN-5, MITOCHONDRIAL-RELATED"/>
    <property type="match status" value="1"/>
</dbReference>
<evidence type="ECO:0000256" key="6">
    <source>
        <dbReference type="PROSITE-ProRule" id="PRU00236"/>
    </source>
</evidence>
<evidence type="ECO:0000256" key="5">
    <source>
        <dbReference type="ARBA" id="ARBA00023027"/>
    </source>
</evidence>
<evidence type="ECO:0000256" key="1">
    <source>
        <dbReference type="ARBA" id="ARBA00001947"/>
    </source>
</evidence>
<dbReference type="InterPro" id="IPR029035">
    <property type="entry name" value="DHS-like_NAD/FAD-binding_dom"/>
</dbReference>
<comment type="caution">
    <text evidence="6">Lacks conserved residue(s) required for the propagation of feature annotation.</text>
</comment>
<keyword evidence="3" id="KW-0479">Metal-binding</keyword>
<dbReference type="InterPro" id="IPR003000">
    <property type="entry name" value="Sirtuin"/>
</dbReference>
<keyword evidence="2" id="KW-0808">Transferase</keyword>
<dbReference type="InterPro" id="IPR026590">
    <property type="entry name" value="Ssirtuin_cat_dom"/>
</dbReference>
<keyword evidence="5" id="KW-0520">NAD</keyword>
<evidence type="ECO:0000256" key="7">
    <source>
        <dbReference type="SAM" id="MobiDB-lite"/>
    </source>
</evidence>
<dbReference type="AlphaFoldDB" id="A0AAD7UHD8"/>
<dbReference type="Proteomes" id="UP001230188">
    <property type="component" value="Unassembled WGS sequence"/>
</dbReference>
<reference evidence="9" key="1">
    <citation type="submission" date="2023-01" db="EMBL/GenBank/DDBJ databases">
        <title>Metagenome sequencing of chrysophaentin producing Chrysophaeum taylorii.</title>
        <authorList>
            <person name="Davison J."/>
            <person name="Bewley C."/>
        </authorList>
    </citation>
    <scope>NUCLEOTIDE SEQUENCE</scope>
    <source>
        <strain evidence="9">NIES-1699</strain>
    </source>
</reference>
<dbReference type="Gene3D" id="3.30.1600.10">
    <property type="entry name" value="SIR2/SIRT2 'Small Domain"/>
    <property type="match status" value="1"/>
</dbReference>
<dbReference type="GO" id="GO:0005634">
    <property type="term" value="C:nucleus"/>
    <property type="evidence" value="ECO:0007669"/>
    <property type="project" value="TreeGrafter"/>
</dbReference>
<dbReference type="InterPro" id="IPR050134">
    <property type="entry name" value="NAD-dep_sirtuin_deacylases"/>
</dbReference>
<gene>
    <name evidence="9" type="ORF">CTAYLR_000350</name>
</gene>
<accession>A0AAD7UHD8</accession>
<dbReference type="SUPFAM" id="SSF52467">
    <property type="entry name" value="DHS-like NAD/FAD-binding domain"/>
    <property type="match status" value="1"/>
</dbReference>
<keyword evidence="4" id="KW-0862">Zinc</keyword>
<dbReference type="GO" id="GO:0017136">
    <property type="term" value="F:histone deacetylase activity, NAD-dependent"/>
    <property type="evidence" value="ECO:0007669"/>
    <property type="project" value="TreeGrafter"/>
</dbReference>
<comment type="caution">
    <text evidence="9">The sequence shown here is derived from an EMBL/GenBank/DDBJ whole genome shotgun (WGS) entry which is preliminary data.</text>
</comment>
<evidence type="ECO:0000256" key="3">
    <source>
        <dbReference type="ARBA" id="ARBA00022723"/>
    </source>
</evidence>
<dbReference type="PROSITE" id="PS50305">
    <property type="entry name" value="SIRTUIN"/>
    <property type="match status" value="1"/>
</dbReference>